<comment type="caution">
    <text evidence="2">The sequence shown here is derived from an EMBL/GenBank/DDBJ whole genome shotgun (WGS) entry which is preliminary data.</text>
</comment>
<proteinExistence type="predicted"/>
<sequence>MERRDRRRAGATVFSKRIHPSTLRFSKWNEAQRVVIEGNNRRVDGFVIKVFHARNVVETHSKSKGLDAFAHRKSLKGKEAFRDGRSFRDVVAGQPDKSEEPYEINSPLSEVDWLKRCLVGQLKDNESPNDDPDEDSRSLCNETQDAFNVEPPRNIVGEQLSHDELLDPRGEE</sequence>
<name>A0ABR2R4P3_9ROSI</name>
<feature type="compositionally biased region" description="Basic and acidic residues" evidence="1">
    <location>
        <begin position="160"/>
        <end position="172"/>
    </location>
</feature>
<evidence type="ECO:0000313" key="3">
    <source>
        <dbReference type="Proteomes" id="UP001396334"/>
    </source>
</evidence>
<evidence type="ECO:0000256" key="1">
    <source>
        <dbReference type="SAM" id="MobiDB-lite"/>
    </source>
</evidence>
<gene>
    <name evidence="2" type="ORF">V6N11_074818</name>
</gene>
<feature type="region of interest" description="Disordered" evidence="1">
    <location>
        <begin position="86"/>
        <end position="105"/>
    </location>
</feature>
<keyword evidence="3" id="KW-1185">Reference proteome</keyword>
<evidence type="ECO:0000313" key="2">
    <source>
        <dbReference type="EMBL" id="KAK9007904.1"/>
    </source>
</evidence>
<feature type="region of interest" description="Disordered" evidence="1">
    <location>
        <begin position="122"/>
        <end position="172"/>
    </location>
</feature>
<organism evidence="2 3">
    <name type="scientific">Hibiscus sabdariffa</name>
    <name type="common">roselle</name>
    <dbReference type="NCBI Taxonomy" id="183260"/>
    <lineage>
        <taxon>Eukaryota</taxon>
        <taxon>Viridiplantae</taxon>
        <taxon>Streptophyta</taxon>
        <taxon>Embryophyta</taxon>
        <taxon>Tracheophyta</taxon>
        <taxon>Spermatophyta</taxon>
        <taxon>Magnoliopsida</taxon>
        <taxon>eudicotyledons</taxon>
        <taxon>Gunneridae</taxon>
        <taxon>Pentapetalae</taxon>
        <taxon>rosids</taxon>
        <taxon>malvids</taxon>
        <taxon>Malvales</taxon>
        <taxon>Malvaceae</taxon>
        <taxon>Malvoideae</taxon>
        <taxon>Hibiscus</taxon>
    </lineage>
</organism>
<reference evidence="2 3" key="1">
    <citation type="journal article" date="2024" name="G3 (Bethesda)">
        <title>Genome assembly of Hibiscus sabdariffa L. provides insights into metabolisms of medicinal natural products.</title>
        <authorList>
            <person name="Kim T."/>
        </authorList>
    </citation>
    <scope>NUCLEOTIDE SEQUENCE [LARGE SCALE GENOMIC DNA]</scope>
    <source>
        <strain evidence="2">TK-2024</strain>
        <tissue evidence="2">Old leaves</tissue>
    </source>
</reference>
<dbReference type="EMBL" id="JBBPBN010000026">
    <property type="protein sequence ID" value="KAK9007904.1"/>
    <property type="molecule type" value="Genomic_DNA"/>
</dbReference>
<accession>A0ABR2R4P3</accession>
<protein>
    <submittedName>
        <fullName evidence="2">Uncharacterized protein</fullName>
    </submittedName>
</protein>
<dbReference type="Proteomes" id="UP001396334">
    <property type="component" value="Unassembled WGS sequence"/>
</dbReference>